<name>A0A1S2PPX8_9ACTN</name>
<evidence type="ECO:0000313" key="2">
    <source>
        <dbReference type="Proteomes" id="UP000179642"/>
    </source>
</evidence>
<evidence type="ECO:0000313" key="1">
    <source>
        <dbReference type="EMBL" id="OIJ95590.1"/>
    </source>
</evidence>
<dbReference type="AlphaFoldDB" id="A0A1S2PPX8"/>
<proteinExistence type="predicted"/>
<protein>
    <submittedName>
        <fullName evidence="1">Uncharacterized protein</fullName>
    </submittedName>
</protein>
<sequence length="115" mass="12631">MGGAGGLTVLTVRLLPEDELAGVADPERCVELAVPRRIEDTITVRALRLTPADLVRLRMETDLALADIRTEAMHAEATWRQRLAQWHADGRTAVEANELDTALLSRVLHGLRASL</sequence>
<accession>A0A1S2PPX8</accession>
<dbReference type="Proteomes" id="UP000179642">
    <property type="component" value="Unassembled WGS sequence"/>
</dbReference>
<comment type="caution">
    <text evidence="1">The sequence shown here is derived from an EMBL/GenBank/DDBJ whole genome shotgun (WGS) entry which is preliminary data.</text>
</comment>
<reference evidence="1 2" key="1">
    <citation type="submission" date="2016-10" db="EMBL/GenBank/DDBJ databases">
        <title>Genome sequence of Streptomyces sp. MUSC 1.</title>
        <authorList>
            <person name="Lee L.-H."/>
            <person name="Ser H.-L."/>
            <person name="Law J.W.-F."/>
        </authorList>
    </citation>
    <scope>NUCLEOTIDE SEQUENCE [LARGE SCALE GENOMIC DNA]</scope>
    <source>
        <strain evidence="1 2">MUSC 1</strain>
    </source>
</reference>
<keyword evidence="2" id="KW-1185">Reference proteome</keyword>
<dbReference type="EMBL" id="MLYO01000064">
    <property type="protein sequence ID" value="OIJ95590.1"/>
    <property type="molecule type" value="Genomic_DNA"/>
</dbReference>
<gene>
    <name evidence="1" type="ORF">BIV23_34265</name>
</gene>
<organism evidence="1 2">
    <name type="scientific">Streptomyces monashensis</name>
    <dbReference type="NCBI Taxonomy" id="1678012"/>
    <lineage>
        <taxon>Bacteria</taxon>
        <taxon>Bacillati</taxon>
        <taxon>Actinomycetota</taxon>
        <taxon>Actinomycetes</taxon>
        <taxon>Kitasatosporales</taxon>
        <taxon>Streptomycetaceae</taxon>
        <taxon>Streptomyces</taxon>
    </lineage>
</organism>